<feature type="domain" description="ABC transporter" evidence="3">
    <location>
        <begin position="2"/>
        <end position="238"/>
    </location>
</feature>
<dbReference type="Pfam" id="PF00005">
    <property type="entry name" value="ABC_tran"/>
    <property type="match status" value="1"/>
</dbReference>
<name>A0ABV6RD54_9MICO</name>
<dbReference type="InterPro" id="IPR015854">
    <property type="entry name" value="ABC_transpr_LolD-like"/>
</dbReference>
<proteinExistence type="predicted"/>
<dbReference type="Gene3D" id="3.40.50.300">
    <property type="entry name" value="P-loop containing nucleotide triphosphate hydrolases"/>
    <property type="match status" value="1"/>
</dbReference>
<dbReference type="PANTHER" id="PTHR24220">
    <property type="entry name" value="IMPORT ATP-BINDING PROTEIN"/>
    <property type="match status" value="1"/>
</dbReference>
<dbReference type="EMBL" id="JBHLSV010000016">
    <property type="protein sequence ID" value="MFC0674917.1"/>
    <property type="molecule type" value="Genomic_DNA"/>
</dbReference>
<dbReference type="SMART" id="SM00382">
    <property type="entry name" value="AAA"/>
    <property type="match status" value="1"/>
</dbReference>
<dbReference type="InterPro" id="IPR003593">
    <property type="entry name" value="AAA+_ATPase"/>
</dbReference>
<keyword evidence="2 4" id="KW-0067">ATP-binding</keyword>
<protein>
    <submittedName>
        <fullName evidence="4">Methionine ABC transporter ATP-binding protein</fullName>
    </submittedName>
</protein>
<dbReference type="PROSITE" id="PS00211">
    <property type="entry name" value="ABC_TRANSPORTER_1"/>
    <property type="match status" value="1"/>
</dbReference>
<dbReference type="PROSITE" id="PS50893">
    <property type="entry name" value="ABC_TRANSPORTER_2"/>
    <property type="match status" value="1"/>
</dbReference>
<dbReference type="GO" id="GO:0005524">
    <property type="term" value="F:ATP binding"/>
    <property type="evidence" value="ECO:0007669"/>
    <property type="project" value="UniProtKB-KW"/>
</dbReference>
<evidence type="ECO:0000259" key="3">
    <source>
        <dbReference type="PROSITE" id="PS50893"/>
    </source>
</evidence>
<comment type="caution">
    <text evidence="4">The sequence shown here is derived from an EMBL/GenBank/DDBJ whole genome shotgun (WGS) entry which is preliminary data.</text>
</comment>
<gene>
    <name evidence="4" type="ORF">ACFFF6_13195</name>
</gene>
<organism evidence="4 5">
    <name type="scientific">Brachybacterium hainanense</name>
    <dbReference type="NCBI Taxonomy" id="1541174"/>
    <lineage>
        <taxon>Bacteria</taxon>
        <taxon>Bacillati</taxon>
        <taxon>Actinomycetota</taxon>
        <taxon>Actinomycetes</taxon>
        <taxon>Micrococcales</taxon>
        <taxon>Dermabacteraceae</taxon>
        <taxon>Brachybacterium</taxon>
    </lineage>
</organism>
<accession>A0ABV6RD54</accession>
<evidence type="ECO:0000256" key="1">
    <source>
        <dbReference type="ARBA" id="ARBA00022741"/>
    </source>
</evidence>
<dbReference type="SUPFAM" id="SSF52540">
    <property type="entry name" value="P-loop containing nucleoside triphosphate hydrolases"/>
    <property type="match status" value="1"/>
</dbReference>
<evidence type="ECO:0000313" key="4">
    <source>
        <dbReference type="EMBL" id="MFC0674917.1"/>
    </source>
</evidence>
<dbReference type="Proteomes" id="UP001589793">
    <property type="component" value="Unassembled WGS sequence"/>
</dbReference>
<reference evidence="4 5" key="1">
    <citation type="submission" date="2024-09" db="EMBL/GenBank/DDBJ databases">
        <authorList>
            <person name="Sun Q."/>
            <person name="Mori K."/>
        </authorList>
    </citation>
    <scope>NUCLEOTIDE SEQUENCE [LARGE SCALE GENOMIC DNA]</scope>
    <source>
        <strain evidence="4 5">CICC 10874</strain>
    </source>
</reference>
<dbReference type="InterPro" id="IPR027417">
    <property type="entry name" value="P-loop_NTPase"/>
</dbReference>
<evidence type="ECO:0000256" key="2">
    <source>
        <dbReference type="ARBA" id="ARBA00022840"/>
    </source>
</evidence>
<dbReference type="InterPro" id="IPR003439">
    <property type="entry name" value="ABC_transporter-like_ATP-bd"/>
</dbReference>
<dbReference type="PANTHER" id="PTHR24220:SF685">
    <property type="entry name" value="ABC TRANSPORTER RELATED"/>
    <property type="match status" value="1"/>
</dbReference>
<keyword evidence="5" id="KW-1185">Reference proteome</keyword>
<evidence type="ECO:0000313" key="5">
    <source>
        <dbReference type="Proteomes" id="UP001589793"/>
    </source>
</evidence>
<sequence>MIEFHHVTKTFPQGRAAVTALAGIDLEIAAGEMFGVVGESGSGKSTLLRLVNGLERPSSGTVLVAGEDLSRLRPRERRRRRRGIGMVFQQFNLLGNATVAQNVAMPLVLQREHDPRRVEEMLDFVRMADHRGRHPAQLSGGQKQRVAIARALVTRPRVLLCDEPTSALDGGRTAEVMETLRQVRAEFGTTIVLVSHELDVVKGSCDRAVVLEDGRLAALTAITPPPECEQAGSYAERAARYLA</sequence>
<keyword evidence="1" id="KW-0547">Nucleotide-binding</keyword>
<dbReference type="InterPro" id="IPR017871">
    <property type="entry name" value="ABC_transporter-like_CS"/>
</dbReference>
<dbReference type="RefSeq" id="WP_376981453.1">
    <property type="nucleotide sequence ID" value="NZ_JBHLSV010000016.1"/>
</dbReference>